<dbReference type="Proteomes" id="UP000066376">
    <property type="component" value="Chromosome"/>
</dbReference>
<evidence type="ECO:0000256" key="4">
    <source>
        <dbReference type="ARBA" id="ARBA00023239"/>
    </source>
</evidence>
<dbReference type="InterPro" id="IPR004839">
    <property type="entry name" value="Aminotransferase_I/II_large"/>
</dbReference>
<dbReference type="GO" id="GO:0030170">
    <property type="term" value="F:pyridoxal phosphate binding"/>
    <property type="evidence" value="ECO:0007669"/>
    <property type="project" value="InterPro"/>
</dbReference>
<dbReference type="KEGG" id="mol:YLM1_1393"/>
<dbReference type="InterPro" id="IPR015424">
    <property type="entry name" value="PyrdxlP-dep_Trfase"/>
</dbReference>
<accession>A0A126R0Q6</accession>
<evidence type="ECO:0000313" key="7">
    <source>
        <dbReference type="EMBL" id="AMK15950.1"/>
    </source>
</evidence>
<dbReference type="RefSeq" id="WP_067147740.1">
    <property type="nucleotide sequence ID" value="NZ_CP014265.1"/>
</dbReference>
<comment type="similarity">
    <text evidence="5">Belongs to the class-II pyridoxal-phosphate-dependent aminotransferase family. MalY/PatB cystathionine beta-lyase subfamily.</text>
</comment>
<name>A0A126R0Q6_METOL</name>
<dbReference type="GeneID" id="28489702"/>
<dbReference type="InterPro" id="IPR051798">
    <property type="entry name" value="Class-II_PLP-Dep_Aminotrans"/>
</dbReference>
<sequence>MKYDFKSIINRKNSNSLKWDFFDDDYPMWVADMDFKVAPLIYEAVNKKTEHGIYGYSILTDSYFDSYINWWKKYNLDMKRDELLFASGVMPAITSIIRAFSSEGDNILIQTPVYHVFSYVIENNNRKVLENPLLYNPNSEDIETVYKIDFEDLEEKLSDPKTKIMLLCNPHNPIGRIWEKEDLEKIAILANEYNVLVVSDEIHCDLTDPDIQYTPFASIDNDLTNDSLTCLSPTKTFNIAGLQSSVVFTRNKEFYETLEIQLVKDFFSGPNVFTVDATIAAYQSEEWLSQLKEVLFENKTVVNDFLKENISEIKLVPSNATYLLWLDISKLNQDFNTDSNTFSEVLREEVGLFLSPGIQFGQNGDNFLRMNVACPKSLLKEGLNALKEGLIKFKNSKNNK</sequence>
<evidence type="ECO:0000256" key="3">
    <source>
        <dbReference type="ARBA" id="ARBA00022898"/>
    </source>
</evidence>
<dbReference type="Pfam" id="PF00155">
    <property type="entry name" value="Aminotran_1_2"/>
    <property type="match status" value="1"/>
</dbReference>
<dbReference type="PANTHER" id="PTHR43525:SF1">
    <property type="entry name" value="PROTEIN MALY"/>
    <property type="match status" value="1"/>
</dbReference>
<dbReference type="EMBL" id="FOTL01000001">
    <property type="protein sequence ID" value="SFL16105.1"/>
    <property type="molecule type" value="Genomic_DNA"/>
</dbReference>
<dbReference type="EMBL" id="CP014265">
    <property type="protein sequence ID" value="AMK15950.1"/>
    <property type="molecule type" value="Genomic_DNA"/>
</dbReference>
<evidence type="ECO:0000256" key="2">
    <source>
        <dbReference type="ARBA" id="ARBA00012224"/>
    </source>
</evidence>
<dbReference type="Gene3D" id="3.90.1150.10">
    <property type="entry name" value="Aspartate Aminotransferase, domain 1"/>
    <property type="match status" value="1"/>
</dbReference>
<dbReference type="AlphaFoldDB" id="A0A126R0Q6"/>
<dbReference type="InterPro" id="IPR015422">
    <property type="entry name" value="PyrdxlP-dep_Trfase_small"/>
</dbReference>
<reference evidence="7 9" key="1">
    <citation type="journal article" date="2016" name="Genome Announc.">
        <title>Draft Genome Sequence of the Rumen Methanogen Methanobrevibacter olleyae YLM1.</title>
        <authorList>
            <person name="Kelly W.J."/>
            <person name="Li D."/>
            <person name="Lambie S.C."/>
            <person name="Cox F."/>
            <person name="Attwood G.T."/>
            <person name="Altermann E."/>
            <person name="Leahy S.C."/>
        </authorList>
    </citation>
    <scope>NUCLEOTIDE SEQUENCE [LARGE SCALE GENOMIC DNA]</scope>
    <source>
        <strain evidence="7 9">YLM1</strain>
    </source>
</reference>
<dbReference type="GO" id="GO:0047804">
    <property type="term" value="F:cysteine-S-conjugate beta-lyase activity"/>
    <property type="evidence" value="ECO:0007669"/>
    <property type="project" value="UniProtKB-EC"/>
</dbReference>
<evidence type="ECO:0000259" key="6">
    <source>
        <dbReference type="Pfam" id="PF00155"/>
    </source>
</evidence>
<dbReference type="EC" id="4.4.1.13" evidence="2"/>
<dbReference type="NCBIfam" id="TIGR04350">
    <property type="entry name" value="C_S_lyase_PatB"/>
    <property type="match status" value="1"/>
</dbReference>
<organism evidence="7 9">
    <name type="scientific">Methanobrevibacter olleyae</name>
    <dbReference type="NCBI Taxonomy" id="294671"/>
    <lineage>
        <taxon>Archaea</taxon>
        <taxon>Methanobacteriati</taxon>
        <taxon>Methanobacteriota</taxon>
        <taxon>Methanomada group</taxon>
        <taxon>Methanobacteria</taxon>
        <taxon>Methanobacteriales</taxon>
        <taxon>Methanobacteriaceae</taxon>
        <taxon>Methanobrevibacter</taxon>
    </lineage>
</organism>
<evidence type="ECO:0000313" key="9">
    <source>
        <dbReference type="Proteomes" id="UP000066376"/>
    </source>
</evidence>
<dbReference type="SUPFAM" id="SSF53383">
    <property type="entry name" value="PLP-dependent transferases"/>
    <property type="match status" value="1"/>
</dbReference>
<dbReference type="GO" id="GO:0008483">
    <property type="term" value="F:transaminase activity"/>
    <property type="evidence" value="ECO:0007669"/>
    <property type="project" value="UniProtKB-KW"/>
</dbReference>
<dbReference type="Gene3D" id="3.40.640.10">
    <property type="entry name" value="Type I PLP-dependent aspartate aminotransferase-like (Major domain)"/>
    <property type="match status" value="1"/>
</dbReference>
<protein>
    <recommendedName>
        <fullName evidence="2">cysteine-S-conjugate beta-lyase</fullName>
        <ecNumber evidence="2">4.4.1.13</ecNumber>
    </recommendedName>
</protein>
<comment type="cofactor">
    <cofactor evidence="1">
        <name>pyridoxal 5'-phosphate</name>
        <dbReference type="ChEBI" id="CHEBI:597326"/>
    </cofactor>
</comment>
<dbReference type="CDD" id="cd00609">
    <property type="entry name" value="AAT_like"/>
    <property type="match status" value="1"/>
</dbReference>
<feature type="domain" description="Aminotransferase class I/classII large" evidence="6">
    <location>
        <begin position="52"/>
        <end position="386"/>
    </location>
</feature>
<dbReference type="PATRIC" id="fig|294671.3.peg.1453"/>
<dbReference type="InterPro" id="IPR027619">
    <property type="entry name" value="C-S_lyase_PatB-like"/>
</dbReference>
<gene>
    <name evidence="8" type="ORF">SAMN02910297_00070</name>
    <name evidence="7" type="ORF">YLM1_1393</name>
</gene>
<dbReference type="Proteomes" id="UP000183442">
    <property type="component" value="Unassembled WGS sequence"/>
</dbReference>
<keyword evidence="9" id="KW-1185">Reference proteome</keyword>
<dbReference type="OrthoDB" id="372018at2157"/>
<dbReference type="STRING" id="294671.YLM1_1393"/>
<dbReference type="PANTHER" id="PTHR43525">
    <property type="entry name" value="PROTEIN MALY"/>
    <property type="match status" value="1"/>
</dbReference>
<evidence type="ECO:0000313" key="10">
    <source>
        <dbReference type="Proteomes" id="UP000183442"/>
    </source>
</evidence>
<evidence type="ECO:0000313" key="8">
    <source>
        <dbReference type="EMBL" id="SFL16105.1"/>
    </source>
</evidence>
<keyword evidence="3" id="KW-0663">Pyridoxal phosphate</keyword>
<proteinExistence type="inferred from homology"/>
<reference evidence="9" key="2">
    <citation type="submission" date="2016-02" db="EMBL/GenBank/DDBJ databases">
        <title>The draft genome sequence of the rumen methanogen Methanobrevibacter olleyae YLM1.</title>
        <authorList>
            <consortium name="New Zealand Agricultural Greenhouse Gas Research Centre/Pastoral Greenhouse Gas Research Consortium"/>
            <person name="Kelly W.J."/>
            <person name="Li D."/>
            <person name="Lambie S.C."/>
            <person name="Attwood G.T."/>
            <person name="Altermann E."/>
            <person name="Leahy S.C."/>
        </authorList>
    </citation>
    <scope>NUCLEOTIDE SEQUENCE [LARGE SCALE GENOMIC DNA]</scope>
    <source>
        <strain evidence="9">YLM1</strain>
    </source>
</reference>
<evidence type="ECO:0000256" key="5">
    <source>
        <dbReference type="ARBA" id="ARBA00037974"/>
    </source>
</evidence>
<keyword evidence="7" id="KW-0808">Transferase</keyword>
<dbReference type="InterPro" id="IPR015421">
    <property type="entry name" value="PyrdxlP-dep_Trfase_major"/>
</dbReference>
<evidence type="ECO:0000256" key="1">
    <source>
        <dbReference type="ARBA" id="ARBA00001933"/>
    </source>
</evidence>
<keyword evidence="4 8" id="KW-0456">Lyase</keyword>
<reference evidence="10" key="4">
    <citation type="submission" date="2016-10" db="EMBL/GenBank/DDBJ databases">
        <authorList>
            <person name="Varghese N."/>
        </authorList>
    </citation>
    <scope>NUCLEOTIDE SEQUENCE [LARGE SCALE GENOMIC DNA]</scope>
    <source>
        <strain evidence="10">DSM 16632</strain>
    </source>
</reference>
<reference evidence="8" key="3">
    <citation type="submission" date="2016-10" db="EMBL/GenBank/DDBJ databases">
        <authorList>
            <person name="de Groot N.N."/>
        </authorList>
    </citation>
    <scope>NUCLEOTIDE SEQUENCE [LARGE SCALE GENOMIC DNA]</scope>
    <source>
        <strain evidence="8">DSM 16632</strain>
    </source>
</reference>
<keyword evidence="7" id="KW-0032">Aminotransferase</keyword>